<dbReference type="SUPFAM" id="SSF49785">
    <property type="entry name" value="Galactose-binding domain-like"/>
    <property type="match status" value="1"/>
</dbReference>
<accession>A0A4R6KPH6</accession>
<dbReference type="InterPro" id="IPR008979">
    <property type="entry name" value="Galactose-bd-like_sf"/>
</dbReference>
<reference evidence="2 3" key="1">
    <citation type="submission" date="2019-03" db="EMBL/GenBank/DDBJ databases">
        <title>Genomic Encyclopedia of Type Strains, Phase III (KMG-III): the genomes of soil and plant-associated and newly described type strains.</title>
        <authorList>
            <person name="Whitman W."/>
        </authorList>
    </citation>
    <scope>NUCLEOTIDE SEQUENCE [LARGE SCALE GENOMIC DNA]</scope>
    <source>
        <strain evidence="2 3">VKM Ac-2527</strain>
    </source>
</reference>
<dbReference type="RefSeq" id="WP_133798150.1">
    <property type="nucleotide sequence ID" value="NZ_SNWQ01000001.1"/>
</dbReference>
<name>A0A4R6KPH6_9ACTN</name>
<evidence type="ECO:0000313" key="3">
    <source>
        <dbReference type="Proteomes" id="UP000295388"/>
    </source>
</evidence>
<dbReference type="EMBL" id="SNWQ01000001">
    <property type="protein sequence ID" value="TDO54576.1"/>
    <property type="molecule type" value="Genomic_DNA"/>
</dbReference>
<dbReference type="AlphaFoldDB" id="A0A4R6KPH6"/>
<dbReference type="OrthoDB" id="3815242at2"/>
<sequence>MNRSALVLIGTAVATVAVSSAGYSVSGRPSPVQVSTNPQQLSVVGLPCFPGNLTLTMTNTGTESLYADLTLSPTGPLQLSRELFSSWLPAVEPDQPVSAPVEVRVPRDTHSGQYSIDLEVDRTKVTVPVQVNPLPPKGPGSNVALGEQATASSTHGNFALCGAVDGDNDSEHWDTLTGWNDGTRAVFPDTYDVALAEPTTIDRVELYTLDSIRYPAAANGLRDWDVQVRSGGGAWTTVASVRGNTAGHVTSTFTPTQADAVRILALAGNGNTYSRIVELEVYDS</sequence>
<dbReference type="PROSITE" id="PS50022">
    <property type="entry name" value="FA58C_3"/>
    <property type="match status" value="1"/>
</dbReference>
<dbReference type="Pfam" id="PF22633">
    <property type="entry name" value="F5_F8_type_C_2"/>
    <property type="match status" value="1"/>
</dbReference>
<proteinExistence type="predicted"/>
<comment type="caution">
    <text evidence="2">The sequence shown here is derived from an EMBL/GenBank/DDBJ whole genome shotgun (WGS) entry which is preliminary data.</text>
</comment>
<feature type="domain" description="F5/8 type C" evidence="1">
    <location>
        <begin position="132"/>
        <end position="284"/>
    </location>
</feature>
<organism evidence="2 3">
    <name type="scientific">Kribbella caucasensis</name>
    <dbReference type="NCBI Taxonomy" id="2512215"/>
    <lineage>
        <taxon>Bacteria</taxon>
        <taxon>Bacillati</taxon>
        <taxon>Actinomycetota</taxon>
        <taxon>Actinomycetes</taxon>
        <taxon>Propionibacteriales</taxon>
        <taxon>Kribbellaceae</taxon>
        <taxon>Kribbella</taxon>
    </lineage>
</organism>
<protein>
    <submittedName>
        <fullName evidence="2">F5/8 type C domain-containing protein</fullName>
    </submittedName>
</protein>
<dbReference type="Proteomes" id="UP000295388">
    <property type="component" value="Unassembled WGS sequence"/>
</dbReference>
<evidence type="ECO:0000313" key="2">
    <source>
        <dbReference type="EMBL" id="TDO54576.1"/>
    </source>
</evidence>
<evidence type="ECO:0000259" key="1">
    <source>
        <dbReference type="PROSITE" id="PS50022"/>
    </source>
</evidence>
<gene>
    <name evidence="2" type="ORF">EV643_101365</name>
</gene>
<dbReference type="Gene3D" id="2.60.120.260">
    <property type="entry name" value="Galactose-binding domain-like"/>
    <property type="match status" value="1"/>
</dbReference>
<dbReference type="InterPro" id="IPR000421">
    <property type="entry name" value="FA58C"/>
</dbReference>
<keyword evidence="3" id="KW-1185">Reference proteome</keyword>